<evidence type="ECO:0000256" key="6">
    <source>
        <dbReference type="ARBA" id="ARBA00022964"/>
    </source>
</evidence>
<feature type="domain" description="Lipoxygenase" evidence="16">
    <location>
        <begin position="121"/>
        <end position="670"/>
    </location>
</feature>
<evidence type="ECO:0000256" key="3">
    <source>
        <dbReference type="ARBA" id="ARBA00009419"/>
    </source>
</evidence>
<dbReference type="PRINTS" id="PR00087">
    <property type="entry name" value="LIPOXYGENASE"/>
</dbReference>
<dbReference type="PANTHER" id="PTHR11771">
    <property type="entry name" value="LIPOXYGENASE"/>
    <property type="match status" value="1"/>
</dbReference>
<protein>
    <submittedName>
        <fullName evidence="17">Hydroperoxide isomerase ALOXE3-like</fullName>
    </submittedName>
</protein>
<evidence type="ECO:0000256" key="10">
    <source>
        <dbReference type="PIRSR" id="PIRSR601885-1"/>
    </source>
</evidence>
<evidence type="ECO:0000256" key="4">
    <source>
        <dbReference type="ARBA" id="ARBA00022490"/>
    </source>
</evidence>
<dbReference type="InterPro" id="IPR001885">
    <property type="entry name" value="LipOase_mml"/>
</dbReference>
<accession>A0A3Q3MEB1</accession>
<dbReference type="PRINTS" id="PR00467">
    <property type="entry name" value="MAMLPOXGNASE"/>
</dbReference>
<feature type="binding site" evidence="11">
    <location>
        <position position="82"/>
    </location>
    <ligand>
        <name>Ca(2+)</name>
        <dbReference type="ChEBI" id="CHEBI:29108"/>
        <label>1</label>
    </ligand>
</feature>
<dbReference type="InParanoid" id="A0A3Q3MEB1"/>
<dbReference type="PROSITE" id="PS00081">
    <property type="entry name" value="LIPOXYGENASE_2"/>
    <property type="match status" value="1"/>
</dbReference>
<dbReference type="SMART" id="SM00308">
    <property type="entry name" value="LH2"/>
    <property type="match status" value="1"/>
</dbReference>
<keyword evidence="9" id="KW-0443">Lipid metabolism</keyword>
<dbReference type="OrthoDB" id="407298at2759"/>
<comment type="subcellular location">
    <subcellularLocation>
        <location evidence="1">Cytoplasm</location>
    </subcellularLocation>
</comment>
<dbReference type="GeneID" id="113128150"/>
<reference evidence="17" key="1">
    <citation type="submission" date="2025-08" db="UniProtKB">
        <authorList>
            <consortium name="Ensembl"/>
        </authorList>
    </citation>
    <scope>IDENTIFICATION</scope>
</reference>
<evidence type="ECO:0000256" key="1">
    <source>
        <dbReference type="ARBA" id="ARBA00004496"/>
    </source>
</evidence>
<keyword evidence="18" id="KW-1185">Reference proteome</keyword>
<dbReference type="InterPro" id="IPR036392">
    <property type="entry name" value="PLAT/LH2_dom_sf"/>
</dbReference>
<keyword evidence="6 14" id="KW-0223">Dioxygenase</keyword>
<keyword evidence="11" id="KW-0106">Calcium</keyword>
<evidence type="ECO:0000256" key="2">
    <source>
        <dbReference type="ARBA" id="ARBA00005189"/>
    </source>
</evidence>
<organism evidence="17 18">
    <name type="scientific">Mastacembelus armatus</name>
    <name type="common">zig-zag eel</name>
    <dbReference type="NCBI Taxonomy" id="205130"/>
    <lineage>
        <taxon>Eukaryota</taxon>
        <taxon>Metazoa</taxon>
        <taxon>Chordata</taxon>
        <taxon>Craniata</taxon>
        <taxon>Vertebrata</taxon>
        <taxon>Euteleostomi</taxon>
        <taxon>Actinopterygii</taxon>
        <taxon>Neopterygii</taxon>
        <taxon>Teleostei</taxon>
        <taxon>Neoteleostei</taxon>
        <taxon>Acanthomorphata</taxon>
        <taxon>Anabantaria</taxon>
        <taxon>Synbranchiformes</taxon>
        <taxon>Mastacembelidae</taxon>
        <taxon>Mastacembelus</taxon>
    </lineage>
</organism>
<proteinExistence type="inferred from homology"/>
<dbReference type="GO" id="GO:0016702">
    <property type="term" value="F:oxidoreductase activity, acting on single donors with incorporation of molecular oxygen, incorporation of two atoms of oxygen"/>
    <property type="evidence" value="ECO:0007669"/>
    <property type="project" value="InterPro"/>
</dbReference>
<comment type="similarity">
    <text evidence="3 14">Belongs to the lipoxygenase family.</text>
</comment>
<dbReference type="RefSeq" id="XP_026159012.1">
    <property type="nucleotide sequence ID" value="XM_026303227.1"/>
</dbReference>
<dbReference type="InterPro" id="IPR036226">
    <property type="entry name" value="LipOase_C_sf"/>
</dbReference>
<evidence type="ECO:0000256" key="12">
    <source>
        <dbReference type="PIRSR" id="PIRSR601885-3"/>
    </source>
</evidence>
<dbReference type="GO" id="GO:0005737">
    <property type="term" value="C:cytoplasm"/>
    <property type="evidence" value="ECO:0007669"/>
    <property type="project" value="UniProtKB-SubCell"/>
</dbReference>
<dbReference type="Gene3D" id="3.10.450.60">
    <property type="match status" value="1"/>
</dbReference>
<comment type="pathway">
    <text evidence="2">Lipid metabolism.</text>
</comment>
<feature type="site" description="Essential for stabilizing binding to COTL1" evidence="12">
    <location>
        <position position="106"/>
    </location>
</feature>
<evidence type="ECO:0000256" key="9">
    <source>
        <dbReference type="ARBA" id="ARBA00023098"/>
    </source>
</evidence>
<feature type="binding site" evidence="10">
    <location>
        <position position="547"/>
    </location>
    <ligand>
        <name>Fe cation</name>
        <dbReference type="ChEBI" id="CHEBI:24875"/>
        <note>catalytic</note>
    </ligand>
</feature>
<dbReference type="Pfam" id="PF01477">
    <property type="entry name" value="PLAT"/>
    <property type="match status" value="1"/>
</dbReference>
<feature type="binding site" evidence="10">
    <location>
        <position position="670"/>
    </location>
    <ligand>
        <name>Fe cation</name>
        <dbReference type="ChEBI" id="CHEBI:24875"/>
        <note>catalytic</note>
    </ligand>
</feature>
<dbReference type="FunFam" id="1.20.245.10:FF:000001">
    <property type="entry name" value="Arachidonate 5-lipoxygenase a"/>
    <property type="match status" value="1"/>
</dbReference>
<dbReference type="SUPFAM" id="SSF48484">
    <property type="entry name" value="Lipoxigenase"/>
    <property type="match status" value="1"/>
</dbReference>
<feature type="binding site" evidence="10">
    <location>
        <position position="372"/>
    </location>
    <ligand>
        <name>Fe cation</name>
        <dbReference type="ChEBI" id="CHEBI:24875"/>
        <note>catalytic</note>
    </ligand>
</feature>
<dbReference type="InterPro" id="IPR020833">
    <property type="entry name" value="LipOase_Fe_BS"/>
</dbReference>
<dbReference type="InterPro" id="IPR020834">
    <property type="entry name" value="LipOase_CS"/>
</dbReference>
<dbReference type="STRING" id="205130.ENSMAMP00000023502"/>
<keyword evidence="8 10" id="KW-0408">Iron</keyword>
<evidence type="ECO:0000256" key="7">
    <source>
        <dbReference type="ARBA" id="ARBA00023002"/>
    </source>
</evidence>
<dbReference type="Proteomes" id="UP000261640">
    <property type="component" value="Unplaced"/>
</dbReference>
<dbReference type="InterPro" id="IPR001024">
    <property type="entry name" value="PLAT/LH2_dom"/>
</dbReference>
<dbReference type="Ensembl" id="ENSMAMT00000024105.2">
    <property type="protein sequence ID" value="ENSMAMP00000023502.1"/>
    <property type="gene ID" value="ENSMAMG00000015817.2"/>
</dbReference>
<comment type="cofactor">
    <cofactor evidence="10">
        <name>Fe cation</name>
        <dbReference type="ChEBI" id="CHEBI:24875"/>
    </cofactor>
    <text evidence="10">Binds 1 Fe cation per subunit.</text>
</comment>
<dbReference type="GO" id="GO:0034440">
    <property type="term" value="P:lipid oxidation"/>
    <property type="evidence" value="ECO:0007669"/>
    <property type="project" value="InterPro"/>
</dbReference>
<dbReference type="SUPFAM" id="SSF49723">
    <property type="entry name" value="Lipase/lipooxygenase domain (PLAT/LH2 domain)"/>
    <property type="match status" value="1"/>
</dbReference>
<evidence type="ECO:0000256" key="11">
    <source>
        <dbReference type="PIRSR" id="PIRSR601885-2"/>
    </source>
</evidence>
<dbReference type="PROSITE" id="PS00711">
    <property type="entry name" value="LIPOXYGENASE_1"/>
    <property type="match status" value="1"/>
</dbReference>
<dbReference type="GeneTree" id="ENSGT00940000156796"/>
<feature type="domain" description="PLAT" evidence="15">
    <location>
        <begin position="2"/>
        <end position="121"/>
    </location>
</feature>
<dbReference type="Pfam" id="PF00305">
    <property type="entry name" value="Lipoxygenase"/>
    <property type="match status" value="1"/>
</dbReference>
<evidence type="ECO:0000256" key="14">
    <source>
        <dbReference type="RuleBase" id="RU003974"/>
    </source>
</evidence>
<dbReference type="AlphaFoldDB" id="A0A3Q3MEB1"/>
<dbReference type="InterPro" id="IPR013819">
    <property type="entry name" value="LipOase_C"/>
</dbReference>
<keyword evidence="5 10" id="KW-0479">Metal-binding</keyword>
<evidence type="ECO:0000313" key="17">
    <source>
        <dbReference type="Ensembl" id="ENSMAMP00000023502.1"/>
    </source>
</evidence>
<keyword evidence="4" id="KW-0963">Cytoplasm</keyword>
<dbReference type="GO" id="GO:0005506">
    <property type="term" value="F:iron ion binding"/>
    <property type="evidence" value="ECO:0007669"/>
    <property type="project" value="InterPro"/>
</dbReference>
<evidence type="ECO:0000256" key="8">
    <source>
        <dbReference type="ARBA" id="ARBA00023004"/>
    </source>
</evidence>
<feature type="binding site" evidence="10">
    <location>
        <position position="367"/>
    </location>
    <ligand>
        <name>Fe cation</name>
        <dbReference type="ChEBI" id="CHEBI:24875"/>
        <note>catalytic</note>
    </ligand>
</feature>
<evidence type="ECO:0000256" key="13">
    <source>
        <dbReference type="PROSITE-ProRule" id="PRU00152"/>
    </source>
</evidence>
<dbReference type="PROSITE" id="PS51393">
    <property type="entry name" value="LIPOXYGENASE_3"/>
    <property type="match status" value="1"/>
</dbReference>
<dbReference type="PROSITE" id="PS50095">
    <property type="entry name" value="PLAT"/>
    <property type="match status" value="1"/>
</dbReference>
<evidence type="ECO:0000259" key="15">
    <source>
        <dbReference type="PROSITE" id="PS50095"/>
    </source>
</evidence>
<evidence type="ECO:0000256" key="5">
    <source>
        <dbReference type="ARBA" id="ARBA00022723"/>
    </source>
</evidence>
<dbReference type="Gene3D" id="1.20.245.10">
    <property type="entry name" value="Lipoxygenase-1, Domain 5"/>
    <property type="match status" value="1"/>
</dbReference>
<keyword evidence="7 14" id="KW-0560">Oxidoreductase</keyword>
<evidence type="ECO:0000313" key="18">
    <source>
        <dbReference type="Proteomes" id="UP000261640"/>
    </source>
</evidence>
<dbReference type="InterPro" id="IPR000907">
    <property type="entry name" value="LipOase"/>
</dbReference>
<comment type="caution">
    <text evidence="13">Lacks conserved residue(s) required for the propagation of feature annotation.</text>
</comment>
<dbReference type="Gene3D" id="2.60.60.20">
    <property type="entry name" value="PLAT/LH2 domain"/>
    <property type="match status" value="1"/>
</dbReference>
<reference evidence="17" key="2">
    <citation type="submission" date="2025-09" db="UniProtKB">
        <authorList>
            <consortium name="Ensembl"/>
        </authorList>
    </citation>
    <scope>IDENTIFICATION</scope>
</reference>
<sequence length="670" mass="76300">MVNYDVTVFTANLLNATTLNNVHIKLVGTEGESNRKWLVGLKGASSFVIGTTSSFTVSCSASLGKLVLIELDKKHLPLFPEDSWFPAKVEVKSPEGDTYTFPIYRWINDSEVHRFREGTAQRVINDNHHLGRYARQEELKQRAKDYRWHVYAEGIPHCIKTEGPLSLPPEVQFSFTKKTEFAYTAATGLAELKLKGLADRKVKWTDMNDLNRVFWCKRTSISDYVHEHWKEDAFFGYQFLNGVNPMMIQRCTTLPKIFPVTDDMVFPSGQGSLTDEMKKGNIFLCDYKRLDGLKPNTINGKKQYLMAPLVLLHKRPDDTLMPIAIQLKQTPADDNPIFLPTDSEYDWLIAKIFVRSADFNEHQLNVHLLRTHLLAEVFAVSLLRNIPMVHPLYKLLIPHTRYTLQINFLARLTLISPTGVFTQFTSSGGEAMTTILKRSMSSLTYRSLCIPEDIADRGLEDVPNFYYRDDGLKLWDIIHRLVQGVLSYYYKKDTEVQDDPELQKWISDIFEHGFLSQAATGIPERFTTVAELVKFVTMMIFTGSAQHSAVNSGQYDYGGWMPNTPTSLQLPPPTKKGKTNEETMLQTFPDVNTTVQGMATVWLLSKQSSDFVPIGQYPEDHFNEDTPCKLIKAFQEELKVLSAAIKARNKSLKIPYTYMNPAEVENSVAI</sequence>
<name>A0A3Q3MEB1_9TELE</name>
<evidence type="ECO:0000259" key="16">
    <source>
        <dbReference type="PROSITE" id="PS51393"/>
    </source>
</evidence>